<dbReference type="EMBL" id="LNYX01000034">
    <property type="protein sequence ID" value="KTD61100.1"/>
    <property type="molecule type" value="Genomic_DNA"/>
</dbReference>
<name>A0A0W0YW49_LEGSP</name>
<evidence type="ECO:0000313" key="3">
    <source>
        <dbReference type="EMBL" id="KTD61100.1"/>
    </source>
</evidence>
<feature type="region of interest" description="Disordered" evidence="1">
    <location>
        <begin position="174"/>
        <end position="195"/>
    </location>
</feature>
<dbReference type="Gene3D" id="3.30.505.10">
    <property type="entry name" value="SH2 domain"/>
    <property type="match status" value="1"/>
</dbReference>
<proteinExistence type="predicted"/>
<organism evidence="3 4">
    <name type="scientific">Legionella spiritensis</name>
    <dbReference type="NCBI Taxonomy" id="452"/>
    <lineage>
        <taxon>Bacteria</taxon>
        <taxon>Pseudomonadati</taxon>
        <taxon>Pseudomonadota</taxon>
        <taxon>Gammaproteobacteria</taxon>
        <taxon>Legionellales</taxon>
        <taxon>Legionellaceae</taxon>
        <taxon>Legionella</taxon>
    </lineage>
</organism>
<keyword evidence="4" id="KW-1185">Reference proteome</keyword>
<dbReference type="InterPro" id="IPR036860">
    <property type="entry name" value="SH2_dom_sf"/>
</dbReference>
<dbReference type="SUPFAM" id="SSF55550">
    <property type="entry name" value="SH2 domain"/>
    <property type="match status" value="1"/>
</dbReference>
<dbReference type="Proteomes" id="UP000054877">
    <property type="component" value="Unassembled WGS sequence"/>
</dbReference>
<feature type="domain" description="SH2" evidence="2">
    <location>
        <begin position="24"/>
        <end position="85"/>
    </location>
</feature>
<dbReference type="Pfam" id="PF00017">
    <property type="entry name" value="SH2"/>
    <property type="match status" value="1"/>
</dbReference>
<evidence type="ECO:0000313" key="4">
    <source>
        <dbReference type="Proteomes" id="UP000054877"/>
    </source>
</evidence>
<dbReference type="AlphaFoldDB" id="A0A0W0YW49"/>
<reference evidence="3 4" key="1">
    <citation type="submission" date="2015-11" db="EMBL/GenBank/DDBJ databases">
        <title>Genomic analysis of 38 Legionella species identifies large and diverse effector repertoires.</title>
        <authorList>
            <person name="Burstein D."/>
            <person name="Amaro F."/>
            <person name="Zusman T."/>
            <person name="Lifshitz Z."/>
            <person name="Cohen O."/>
            <person name="Gilbert J.A."/>
            <person name="Pupko T."/>
            <person name="Shuman H.A."/>
            <person name="Segal G."/>
        </authorList>
    </citation>
    <scope>NUCLEOTIDE SEQUENCE [LARGE SCALE GENOMIC DNA]</scope>
    <source>
        <strain evidence="3 4">Mt.St.Helens-9</strain>
    </source>
</reference>
<evidence type="ECO:0000256" key="1">
    <source>
        <dbReference type="SAM" id="MobiDB-lite"/>
    </source>
</evidence>
<dbReference type="RefSeq" id="WP_058484635.1">
    <property type="nucleotide sequence ID" value="NZ_CAAAII010000012.1"/>
</dbReference>
<gene>
    <name evidence="3" type="ORF">Lspi_2720</name>
</gene>
<comment type="caution">
    <text evidence="3">The sequence shown here is derived from an EMBL/GenBank/DDBJ whole genome shotgun (WGS) entry which is preliminary data.</text>
</comment>
<evidence type="ECO:0000259" key="2">
    <source>
        <dbReference type="Pfam" id="PF00017"/>
    </source>
</evidence>
<protein>
    <recommendedName>
        <fullName evidence="2">SH2 domain-containing protein</fullName>
    </recommendedName>
</protein>
<dbReference type="InterPro" id="IPR000980">
    <property type="entry name" value="SH2"/>
</dbReference>
<dbReference type="PATRIC" id="fig|452.5.peg.3011"/>
<sequence length="195" mass="21827">MLSMKSLEESSKKNENLSLIFSLTPKDATTLLNGINLKGVWLLRESSKPGCLTVTYLKSATNKVTHIRFGFSEGHWQVIGDRTFDEKKDSIDPKAITSESAVLQLIDTLKKIGPECNGEVGFDIQNAIYFIKPASKAECAKNSHYELYDSSYIIKDSEHKPEIKLSSHYSSFFSEEEKGEGEEDDTWLKGLGHGQ</sequence>
<accession>A0A0W0YW49</accession>